<evidence type="ECO:0000313" key="6">
    <source>
        <dbReference type="EMBL" id="MDI5884653.1"/>
    </source>
</evidence>
<dbReference type="Pfam" id="PF12802">
    <property type="entry name" value="MarR_2"/>
    <property type="match status" value="1"/>
</dbReference>
<dbReference type="AlphaFoldDB" id="A0AAP4U238"/>
<reference evidence="9" key="3">
    <citation type="submission" date="2023-07" db="EMBL/GenBank/DDBJ databases">
        <title>Genome-based characterization of strain KMM 296 and proposal for reclassification of Cobetia litoralis and Cobetia pacifica, and emended description of the species Cobetia amphilecti and Cobetia marina.</title>
        <authorList>
            <person name="Balabanova L."/>
            <person name="Nedashkovskaya O."/>
        </authorList>
    </citation>
    <scope>NUCLEOTIDE SEQUENCE [LARGE SCALE GENOMIC DNA]</scope>
    <source>
        <strain evidence="9">NRIC 0815</strain>
    </source>
</reference>
<dbReference type="InterPro" id="IPR000835">
    <property type="entry name" value="HTH_MarR-typ"/>
</dbReference>
<protein>
    <submittedName>
        <fullName evidence="7">MarR family transcriptional regulator</fullName>
    </submittedName>
</protein>
<evidence type="ECO:0000313" key="8">
    <source>
        <dbReference type="Proteomes" id="UP001170481"/>
    </source>
</evidence>
<evidence type="ECO:0000313" key="7">
    <source>
        <dbReference type="EMBL" id="MDO6673151.1"/>
    </source>
</evidence>
<dbReference type="EMBL" id="JAUORK010000020">
    <property type="protein sequence ID" value="MDO6673151.1"/>
    <property type="molecule type" value="Genomic_DNA"/>
</dbReference>
<evidence type="ECO:0000256" key="3">
    <source>
        <dbReference type="ARBA" id="ARBA00023163"/>
    </source>
</evidence>
<dbReference type="Gene3D" id="1.10.10.10">
    <property type="entry name" value="Winged helix-like DNA-binding domain superfamily/Winged helix DNA-binding domain"/>
    <property type="match status" value="1"/>
</dbReference>
<proteinExistence type="predicted"/>
<organism evidence="7 8">
    <name type="scientific">Cobetia amphilecti</name>
    <dbReference type="NCBI Taxonomy" id="1055104"/>
    <lineage>
        <taxon>Bacteria</taxon>
        <taxon>Pseudomonadati</taxon>
        <taxon>Pseudomonadota</taxon>
        <taxon>Gammaproteobacteria</taxon>
        <taxon>Oceanospirillales</taxon>
        <taxon>Halomonadaceae</taxon>
        <taxon>Cobetia</taxon>
    </lineage>
</organism>
<dbReference type="PANTHER" id="PTHR33164">
    <property type="entry name" value="TRANSCRIPTIONAL REGULATOR, MARR FAMILY"/>
    <property type="match status" value="1"/>
</dbReference>
<gene>
    <name evidence="7" type="ORF">Q4535_13630</name>
    <name evidence="6" type="ORF">QLT01_09840</name>
</gene>
<dbReference type="RefSeq" id="WP_052384225.1">
    <property type="nucleotide sequence ID" value="NZ_CP136695.1"/>
</dbReference>
<feature type="domain" description="HTH marR-type" evidence="5">
    <location>
        <begin position="21"/>
        <end position="154"/>
    </location>
</feature>
<dbReference type="PRINTS" id="PR00598">
    <property type="entry name" value="HTHMARR"/>
</dbReference>
<dbReference type="GeneID" id="97327104"/>
<dbReference type="PANTHER" id="PTHR33164:SF64">
    <property type="entry name" value="TRANSCRIPTIONAL REGULATOR SLYA"/>
    <property type="match status" value="1"/>
</dbReference>
<dbReference type="GO" id="GO:0003677">
    <property type="term" value="F:DNA binding"/>
    <property type="evidence" value="ECO:0007669"/>
    <property type="project" value="UniProtKB-KW"/>
</dbReference>
<feature type="compositionally biased region" description="Polar residues" evidence="4">
    <location>
        <begin position="1"/>
        <end position="13"/>
    </location>
</feature>
<evidence type="ECO:0000256" key="4">
    <source>
        <dbReference type="SAM" id="MobiDB-lite"/>
    </source>
</evidence>
<dbReference type="SUPFAM" id="SSF46785">
    <property type="entry name" value="Winged helix' DNA-binding domain"/>
    <property type="match status" value="1"/>
</dbReference>
<evidence type="ECO:0000256" key="2">
    <source>
        <dbReference type="ARBA" id="ARBA00023125"/>
    </source>
</evidence>
<keyword evidence="2" id="KW-0238">DNA-binding</keyword>
<keyword evidence="3" id="KW-0804">Transcription</keyword>
<evidence type="ECO:0000259" key="5">
    <source>
        <dbReference type="PROSITE" id="PS50995"/>
    </source>
</evidence>
<dbReference type="GO" id="GO:0006950">
    <property type="term" value="P:response to stress"/>
    <property type="evidence" value="ECO:0007669"/>
    <property type="project" value="TreeGrafter"/>
</dbReference>
<evidence type="ECO:0000256" key="1">
    <source>
        <dbReference type="ARBA" id="ARBA00023015"/>
    </source>
</evidence>
<name>A0AAP4U238_9GAMM</name>
<evidence type="ECO:0000313" key="9">
    <source>
        <dbReference type="Proteomes" id="UP001229025"/>
    </source>
</evidence>
<dbReference type="Proteomes" id="UP001170481">
    <property type="component" value="Unassembled WGS sequence"/>
</dbReference>
<dbReference type="InterPro" id="IPR036388">
    <property type="entry name" value="WH-like_DNA-bd_sf"/>
</dbReference>
<accession>A0AAP4U238</accession>
<keyword evidence="1" id="KW-0805">Transcription regulation</keyword>
<dbReference type="InterPro" id="IPR039422">
    <property type="entry name" value="MarR/SlyA-like"/>
</dbReference>
<reference evidence="7" key="2">
    <citation type="submission" date="2023-07" db="EMBL/GenBank/DDBJ databases">
        <title>Genome content predicts the carbon catabolic preferences of heterotrophic bacteria.</title>
        <authorList>
            <person name="Gralka M."/>
        </authorList>
    </citation>
    <scope>NUCLEOTIDE SEQUENCE</scope>
    <source>
        <strain evidence="7">C2R13</strain>
    </source>
</reference>
<dbReference type="PROSITE" id="PS50995">
    <property type="entry name" value="HTH_MARR_2"/>
    <property type="match status" value="1"/>
</dbReference>
<dbReference type="EMBL" id="JASCSA010000006">
    <property type="protein sequence ID" value="MDI5884653.1"/>
    <property type="molecule type" value="Genomic_DNA"/>
</dbReference>
<dbReference type="Proteomes" id="UP001229025">
    <property type="component" value="Unassembled WGS sequence"/>
</dbReference>
<dbReference type="SMART" id="SM00347">
    <property type="entry name" value="HTH_MARR"/>
    <property type="match status" value="1"/>
</dbReference>
<keyword evidence="9" id="KW-1185">Reference proteome</keyword>
<dbReference type="GO" id="GO:0003700">
    <property type="term" value="F:DNA-binding transcription factor activity"/>
    <property type="evidence" value="ECO:0007669"/>
    <property type="project" value="InterPro"/>
</dbReference>
<reference evidence="6" key="4">
    <citation type="submission" date="2024-05" db="EMBL/GenBank/DDBJ databases">
        <title>Genome-based characterization of strain KMM 296 and proposal for reclassification of Cobetia litoralis and Cobetia pacifica, and emended description of the species Cobetia amphilecti and Cobetia marina.</title>
        <authorList>
            <person name="Balabanova L."/>
            <person name="Nedashkovskaya O."/>
        </authorList>
    </citation>
    <scope>NUCLEOTIDE SEQUENCE</scope>
    <source>
        <strain evidence="6">NRIC 0815</strain>
    </source>
</reference>
<reference evidence="6 9" key="1">
    <citation type="submission" date="2023-04" db="EMBL/GenBank/DDBJ databases">
        <authorList>
            <person name="Otstavnykh N."/>
            <person name="Seitkalieva A."/>
            <person name="Bystritskaya E."/>
        </authorList>
    </citation>
    <scope>NUCLEOTIDE SEQUENCE [LARGE SCALE GENOMIC DNA]</scope>
    <source>
        <strain evidence="6 9">NRIC 0815</strain>
    </source>
</reference>
<feature type="region of interest" description="Disordered" evidence="4">
    <location>
        <begin position="1"/>
        <end position="21"/>
    </location>
</feature>
<dbReference type="InterPro" id="IPR036390">
    <property type="entry name" value="WH_DNA-bd_sf"/>
</dbReference>
<sequence length="173" mass="19669">MNAHSPGTDSTQEIPFHEQIKPSLGGQVGRVHRLWRTAITSAVRSLDMTESRWTVMVHLEKLGEGCTQQMLASELGIEMPSLTRTLNQLEAQQLIARVPHETDKRARCLWFTEQGRQCLTQLTERIERVRAELYVGFDDEALNAFARTLLQFEDNASASIARSQAEYQRSRQG</sequence>
<comment type="caution">
    <text evidence="7">The sequence shown here is derived from an EMBL/GenBank/DDBJ whole genome shotgun (WGS) entry which is preliminary data.</text>
</comment>